<dbReference type="Pfam" id="PF07728">
    <property type="entry name" value="AAA_5"/>
    <property type="match status" value="1"/>
</dbReference>
<proteinExistence type="predicted"/>
<dbReference type="InterPro" id="IPR011704">
    <property type="entry name" value="ATPase_dyneun-rel_AAA"/>
</dbReference>
<evidence type="ECO:0000313" key="2">
    <source>
        <dbReference type="EMBL" id="SPT96426.1"/>
    </source>
</evidence>
<dbReference type="PANTHER" id="PTHR37291:SF1">
    <property type="entry name" value="TYPE IV METHYL-DIRECTED RESTRICTION ENZYME ECOKMCRB SUBUNIT"/>
    <property type="match status" value="1"/>
</dbReference>
<organism evidence="2 3">
    <name type="scientific">Lysinibacillus capsici</name>
    <dbReference type="NCBI Taxonomy" id="2115968"/>
    <lineage>
        <taxon>Bacteria</taxon>
        <taxon>Bacillati</taxon>
        <taxon>Bacillota</taxon>
        <taxon>Bacilli</taxon>
        <taxon>Bacillales</taxon>
        <taxon>Bacillaceae</taxon>
        <taxon>Lysinibacillus</taxon>
    </lineage>
</organism>
<evidence type="ECO:0000313" key="3">
    <source>
        <dbReference type="Proteomes" id="UP000251431"/>
    </source>
</evidence>
<dbReference type="Gene3D" id="3.40.50.300">
    <property type="entry name" value="P-loop containing nucleotide triphosphate hydrolases"/>
    <property type="match status" value="1"/>
</dbReference>
<reference evidence="2 3" key="1">
    <citation type="submission" date="2018-06" db="EMBL/GenBank/DDBJ databases">
        <authorList>
            <consortium name="Pathogen Informatics"/>
            <person name="Doyle S."/>
        </authorList>
    </citation>
    <scope>NUCLEOTIDE SEQUENCE [LARGE SCALE GENOMIC DNA]</scope>
    <source>
        <strain evidence="2 3">NCTC7582</strain>
    </source>
</reference>
<dbReference type="GO" id="GO:0005524">
    <property type="term" value="F:ATP binding"/>
    <property type="evidence" value="ECO:0007669"/>
    <property type="project" value="InterPro"/>
</dbReference>
<dbReference type="SMART" id="SM00382">
    <property type="entry name" value="AAA"/>
    <property type="match status" value="1"/>
</dbReference>
<dbReference type="Proteomes" id="UP000251431">
    <property type="component" value="Unassembled WGS sequence"/>
</dbReference>
<dbReference type="RefSeq" id="WP_112116550.1">
    <property type="nucleotide sequence ID" value="NZ_UAQE01000001.1"/>
</dbReference>
<protein>
    <submittedName>
        <fullName evidence="2">5-methylcytosine-specific restriction enzyme B</fullName>
        <ecNumber evidence="2">3.1.21.-</ecNumber>
    </submittedName>
</protein>
<dbReference type="InterPro" id="IPR003593">
    <property type="entry name" value="AAA+_ATPase"/>
</dbReference>
<dbReference type="AlphaFoldDB" id="A0A2X0XEZ9"/>
<dbReference type="REBASE" id="431227">
    <property type="entry name" value="Lsp7582McrBCP"/>
</dbReference>
<dbReference type="EMBL" id="UAQE01000001">
    <property type="protein sequence ID" value="SPT96426.1"/>
    <property type="molecule type" value="Genomic_DNA"/>
</dbReference>
<evidence type="ECO:0000259" key="1">
    <source>
        <dbReference type="SMART" id="SM00382"/>
    </source>
</evidence>
<name>A0A2X0XEZ9_9BACI</name>
<keyword evidence="2" id="KW-0378">Hydrolase</keyword>
<dbReference type="GO" id="GO:0016887">
    <property type="term" value="F:ATP hydrolysis activity"/>
    <property type="evidence" value="ECO:0007669"/>
    <property type="project" value="InterPro"/>
</dbReference>
<dbReference type="InterPro" id="IPR052934">
    <property type="entry name" value="Methyl-DNA_Rec/Restrict_Enz"/>
</dbReference>
<gene>
    <name evidence="2" type="primary">mcrB</name>
    <name evidence="2" type="ORF">NCTC7582_00512</name>
</gene>
<dbReference type="SUPFAM" id="SSF52540">
    <property type="entry name" value="P-loop containing nucleoside triphosphate hydrolases"/>
    <property type="match status" value="1"/>
</dbReference>
<dbReference type="EC" id="3.1.21.-" evidence="2"/>
<feature type="domain" description="AAA+ ATPase" evidence="1">
    <location>
        <begin position="4"/>
        <end position="359"/>
    </location>
</feature>
<accession>A0A2X0XEZ9</accession>
<sequence>MSQCNINTILYGPPGTGKTYNTVNYAVSIIENKEFMAICTEAYQDVFERYLTYKKQGQIRFVTFHQSYGYEEFIEGIKPVLNDEAEESIQYKIESGVFKEFCEQAQQLKLTAHDQVMEGNKKVWKISLGGSGKNWLKEECFKDNQIRIGWDEEGTDFIEDGEYPSDTLYYFYEGMSIGDIVFSLGDQKHIDAIGIITGEPEWLEAEEDFKRSREVEWIATDIYENIYELNGKTNLVQQTIYELWRLSINDVNNLILKYSQNDQIDVEENTNNYVFIIDEINRGNISKIFGELITLIEPTKRIGALEEMHVKLPYSKKDFGVPQNVYLLGTMNTADRSIALMDTALRRRFDFIEMLPNLNAVADIKVGHIHIQRLMEVMNARIEALYDREHTIGHAYFMSLKEDSSLENLANIFKNAIIPLLQEYFYEDYSKIQLVLGDHLKPQQYRFILDEKLSIKGLFGRAIDIDLPETKFHLQASAFEEPLSYIGIYGRVENEEVN</sequence>
<dbReference type="PANTHER" id="PTHR37291">
    <property type="entry name" value="5-METHYLCYTOSINE-SPECIFIC RESTRICTION ENZYME B"/>
    <property type="match status" value="1"/>
</dbReference>
<dbReference type="InterPro" id="IPR027417">
    <property type="entry name" value="P-loop_NTPase"/>
</dbReference>